<evidence type="ECO:0000256" key="2">
    <source>
        <dbReference type="ARBA" id="ARBA00022821"/>
    </source>
</evidence>
<evidence type="ECO:0000256" key="1">
    <source>
        <dbReference type="ARBA" id="ARBA00011021"/>
    </source>
</evidence>
<feature type="compositionally biased region" description="Gly residues" evidence="3">
    <location>
        <begin position="74"/>
        <end position="85"/>
    </location>
</feature>
<evidence type="ECO:0000313" key="5">
    <source>
        <dbReference type="Proteomes" id="UP001359559"/>
    </source>
</evidence>
<dbReference type="EMBL" id="JAYKXN010000006">
    <property type="protein sequence ID" value="KAK7279749.1"/>
    <property type="molecule type" value="Genomic_DNA"/>
</dbReference>
<comment type="caution">
    <text evidence="4">The sequence shown here is derived from an EMBL/GenBank/DDBJ whole genome shotgun (WGS) entry which is preliminary data.</text>
</comment>
<keyword evidence="2" id="KW-0611">Plant defense</keyword>
<keyword evidence="5" id="KW-1185">Reference proteome</keyword>
<dbReference type="Pfam" id="PF17232">
    <property type="entry name" value="Pep1_7"/>
    <property type="match status" value="1"/>
</dbReference>
<gene>
    <name evidence="4" type="ORF">RJT34_24806</name>
</gene>
<sequence>MEQSSTDEERSASFCVHNPCYFLQEAFRALLRCLGIESDTTKEEKKSLLQPPSTGADAQDPPSTITSASSLARLGGGSRGSGLSKGSGPKHN</sequence>
<dbReference type="GO" id="GO:0045087">
    <property type="term" value="P:innate immune response"/>
    <property type="evidence" value="ECO:0007669"/>
    <property type="project" value="InterPro"/>
</dbReference>
<dbReference type="InterPro" id="IPR035176">
    <property type="entry name" value="PEP"/>
</dbReference>
<name>A0AAN9FNR2_CLITE</name>
<proteinExistence type="inferred from homology"/>
<dbReference type="AlphaFoldDB" id="A0AAN9FNR2"/>
<reference evidence="4 5" key="1">
    <citation type="submission" date="2024-01" db="EMBL/GenBank/DDBJ databases">
        <title>The genomes of 5 underutilized Papilionoideae crops provide insights into root nodulation and disease resistance.</title>
        <authorList>
            <person name="Yuan L."/>
        </authorList>
    </citation>
    <scope>NUCLEOTIDE SEQUENCE [LARGE SCALE GENOMIC DNA]</scope>
    <source>
        <strain evidence="4">LY-2023</strain>
        <tissue evidence="4">Leaf</tissue>
    </source>
</reference>
<evidence type="ECO:0000313" key="4">
    <source>
        <dbReference type="EMBL" id="KAK7279749.1"/>
    </source>
</evidence>
<dbReference type="Proteomes" id="UP001359559">
    <property type="component" value="Unassembled WGS sequence"/>
</dbReference>
<comment type="similarity">
    <text evidence="1">Belongs to the brassicaceae elicitor peptide family.</text>
</comment>
<feature type="region of interest" description="Disordered" evidence="3">
    <location>
        <begin position="41"/>
        <end position="92"/>
    </location>
</feature>
<protein>
    <submittedName>
        <fullName evidence="4">Uncharacterized protein</fullName>
    </submittedName>
</protein>
<accession>A0AAN9FNR2</accession>
<evidence type="ECO:0000256" key="3">
    <source>
        <dbReference type="SAM" id="MobiDB-lite"/>
    </source>
</evidence>
<organism evidence="4 5">
    <name type="scientific">Clitoria ternatea</name>
    <name type="common">Butterfly pea</name>
    <dbReference type="NCBI Taxonomy" id="43366"/>
    <lineage>
        <taxon>Eukaryota</taxon>
        <taxon>Viridiplantae</taxon>
        <taxon>Streptophyta</taxon>
        <taxon>Embryophyta</taxon>
        <taxon>Tracheophyta</taxon>
        <taxon>Spermatophyta</taxon>
        <taxon>Magnoliopsida</taxon>
        <taxon>eudicotyledons</taxon>
        <taxon>Gunneridae</taxon>
        <taxon>Pentapetalae</taxon>
        <taxon>rosids</taxon>
        <taxon>fabids</taxon>
        <taxon>Fabales</taxon>
        <taxon>Fabaceae</taxon>
        <taxon>Papilionoideae</taxon>
        <taxon>50 kb inversion clade</taxon>
        <taxon>NPAAA clade</taxon>
        <taxon>indigoferoid/millettioid clade</taxon>
        <taxon>Phaseoleae</taxon>
        <taxon>Clitoria</taxon>
    </lineage>
</organism>